<dbReference type="AlphaFoldDB" id="A0A4R5CBV2"/>
<sequence>MRALILCHLVLLVQGIGSGQKQQNDFRGFTWGDSFEKVLTEEKAKYVTRKDRVELLYSDVLGGKDVKILYVFNGQSKLIETVYIFARKYNNPERYVLTYNAFSDLITEK</sequence>
<organism evidence="1 2">
    <name type="scientific">Flavobacterium cellulosilyticum</name>
    <dbReference type="NCBI Taxonomy" id="2541731"/>
    <lineage>
        <taxon>Bacteria</taxon>
        <taxon>Pseudomonadati</taxon>
        <taxon>Bacteroidota</taxon>
        <taxon>Flavobacteriia</taxon>
        <taxon>Flavobacteriales</taxon>
        <taxon>Flavobacteriaceae</taxon>
        <taxon>Flavobacterium</taxon>
    </lineage>
</organism>
<dbReference type="EMBL" id="SMFK01000005">
    <property type="protein sequence ID" value="TDD96895.1"/>
    <property type="molecule type" value="Genomic_DNA"/>
</dbReference>
<dbReference type="Proteomes" id="UP000295479">
    <property type="component" value="Unassembled WGS sequence"/>
</dbReference>
<evidence type="ECO:0000313" key="1">
    <source>
        <dbReference type="EMBL" id="TDD96895.1"/>
    </source>
</evidence>
<proteinExistence type="predicted"/>
<dbReference type="RefSeq" id="WP_132004830.1">
    <property type="nucleotide sequence ID" value="NZ_SMFK01000005.1"/>
</dbReference>
<reference evidence="1 2" key="1">
    <citation type="submission" date="2019-03" db="EMBL/GenBank/DDBJ databases">
        <title>Flavobacterium AR-3-4 sp. nov. isolated from arctic soil.</title>
        <authorList>
            <person name="Chaudhary D.K."/>
        </authorList>
    </citation>
    <scope>NUCLEOTIDE SEQUENCE [LARGE SCALE GENOMIC DNA]</scope>
    <source>
        <strain evidence="1 2">AR-3-4</strain>
    </source>
</reference>
<gene>
    <name evidence="1" type="ORF">E0F76_09630</name>
</gene>
<comment type="caution">
    <text evidence="1">The sequence shown here is derived from an EMBL/GenBank/DDBJ whole genome shotgun (WGS) entry which is preliminary data.</text>
</comment>
<evidence type="ECO:0000313" key="2">
    <source>
        <dbReference type="Proteomes" id="UP000295479"/>
    </source>
</evidence>
<dbReference type="OrthoDB" id="958015at2"/>
<keyword evidence="2" id="KW-1185">Reference proteome</keyword>
<name>A0A4R5CBV2_9FLAO</name>
<protein>
    <submittedName>
        <fullName evidence="1">Uncharacterized protein</fullName>
    </submittedName>
</protein>
<accession>A0A4R5CBV2</accession>